<evidence type="ECO:0000313" key="3">
    <source>
        <dbReference type="Proteomes" id="UP000219215"/>
    </source>
</evidence>
<proteinExistence type="predicted"/>
<evidence type="ECO:0000313" key="2">
    <source>
        <dbReference type="EMBL" id="SOB59842.1"/>
    </source>
</evidence>
<dbReference type="Gene3D" id="2.130.10.10">
    <property type="entry name" value="YVTN repeat-like/Quinoprotein amine dehydrogenase"/>
    <property type="match status" value="1"/>
</dbReference>
<gene>
    <name evidence="2" type="ORF">DPRO_2932</name>
</gene>
<keyword evidence="3" id="KW-1185">Reference proteome</keyword>
<dbReference type="SUPFAM" id="SSF101898">
    <property type="entry name" value="NHL repeat"/>
    <property type="match status" value="1"/>
</dbReference>
<sequence>MIKTALLIGNSKYNDLSTLKGPEKDIKLVAKALRLNGFKTTELFDLDISSLVQAVEDYKSYSQEPGVHAFYFAGHGFSIDGKNHITSIDFEFDNAKYYSLTLDDIRDDQSDGISLLFIDACRVNPNDVNKMRHRSVASDIDFSEFMVDQPLSPSTVMSFSTNFGKSAADSHLDTGVSPYAYALAKNLEKHGHEMTSILGRTRADVFRMTKGAQMPIDISSLSKPLSICKSFDFDEIKFLMTQFGTGYSCAALKDFPFFVFPGGKFIKGVRPVFKSGKTLEIERVEAFEIPIYDEIPTTGYEIEMGLVDPKMNLRNGKPFAETVESIATWQGKLFVGFSGGSIGYFVPGNQDLQTISLSTDPIFFIDYDEQKQLIFFAGSAGVFAYSLNDSQIMEISSTESYSFAINRDEAMIYYTETSRGIQNLHQSSYYGEKRRILGDEYLKHNTSFFYSMKYLERHDMLVCATSNGVLFFNCKDGSWQQCAFSAESFPGFIDSIEINYHTKGEARSYEYLCMDTNHDEDVVAFGTGDGKVHIWDVKTRHPLSEVVVDATKKHITALAWGFEDTLIATIEFTDLVMIKSSLSTNYLSVYDEY</sequence>
<evidence type="ECO:0000259" key="1">
    <source>
        <dbReference type="PROSITE" id="PS50208"/>
    </source>
</evidence>
<dbReference type="Pfam" id="PF00656">
    <property type="entry name" value="Peptidase_C14"/>
    <property type="match status" value="1"/>
</dbReference>
<dbReference type="InterPro" id="IPR015943">
    <property type="entry name" value="WD40/YVTN_repeat-like_dom_sf"/>
</dbReference>
<dbReference type="SUPFAM" id="SSF52129">
    <property type="entry name" value="Caspase-like"/>
    <property type="match status" value="1"/>
</dbReference>
<dbReference type="AlphaFoldDB" id="A0A2C8FD71"/>
<feature type="domain" description="Caspase family p20" evidence="1">
    <location>
        <begin position="5"/>
        <end position="122"/>
    </location>
</feature>
<dbReference type="RefSeq" id="WP_157917489.1">
    <property type="nucleotide sequence ID" value="NZ_LT907975.1"/>
</dbReference>
<reference evidence="3" key="1">
    <citation type="submission" date="2017-09" db="EMBL/GenBank/DDBJ databases">
        <authorList>
            <person name="Regsiter A."/>
            <person name="William W."/>
        </authorList>
    </citation>
    <scope>NUCLEOTIDE SEQUENCE [LARGE SCALE GENOMIC DNA]</scope>
    <source>
        <strain evidence="3">500-1</strain>
    </source>
</reference>
<dbReference type="PANTHER" id="PTHR22576:SF37">
    <property type="entry name" value="MUCOSA-ASSOCIATED LYMPHOID TISSUE LYMPHOMA TRANSLOCATION PROTEIN 1"/>
    <property type="match status" value="1"/>
</dbReference>
<dbReference type="EMBL" id="LT907975">
    <property type="protein sequence ID" value="SOB59842.1"/>
    <property type="molecule type" value="Genomic_DNA"/>
</dbReference>
<name>A0A2C8FD71_9BACT</name>
<dbReference type="GO" id="GO:0006508">
    <property type="term" value="P:proteolysis"/>
    <property type="evidence" value="ECO:0007669"/>
    <property type="project" value="InterPro"/>
</dbReference>
<dbReference type="PROSITE" id="PS50208">
    <property type="entry name" value="CASPASE_P20"/>
    <property type="match status" value="1"/>
</dbReference>
<dbReference type="InterPro" id="IPR011600">
    <property type="entry name" value="Pept_C14_caspase"/>
</dbReference>
<dbReference type="InterPro" id="IPR029030">
    <property type="entry name" value="Caspase-like_dom_sf"/>
</dbReference>
<dbReference type="InterPro" id="IPR001309">
    <property type="entry name" value="Pept_C14_p20"/>
</dbReference>
<protein>
    <recommendedName>
        <fullName evidence="1">Caspase family p20 domain-containing protein</fullName>
    </recommendedName>
</protein>
<dbReference type="Proteomes" id="UP000219215">
    <property type="component" value="Chromosome DPRO"/>
</dbReference>
<dbReference type="InterPro" id="IPR052039">
    <property type="entry name" value="Caspase-related_regulators"/>
</dbReference>
<dbReference type="GO" id="GO:0004197">
    <property type="term" value="F:cysteine-type endopeptidase activity"/>
    <property type="evidence" value="ECO:0007669"/>
    <property type="project" value="InterPro"/>
</dbReference>
<accession>A0A2C8FD71</accession>
<dbReference type="PANTHER" id="PTHR22576">
    <property type="entry name" value="MUCOSA ASSOCIATED LYMPHOID TISSUE LYMPHOMA TRANSLOCATION PROTEIN 1/PARACASPASE"/>
    <property type="match status" value="1"/>
</dbReference>
<organism evidence="2 3">
    <name type="scientific">Pseudodesulfovibrio profundus</name>
    <dbReference type="NCBI Taxonomy" id="57320"/>
    <lineage>
        <taxon>Bacteria</taxon>
        <taxon>Pseudomonadati</taxon>
        <taxon>Thermodesulfobacteriota</taxon>
        <taxon>Desulfovibrionia</taxon>
        <taxon>Desulfovibrionales</taxon>
        <taxon>Desulfovibrionaceae</taxon>
    </lineage>
</organism>
<dbReference type="KEGG" id="pprf:DPRO_2932"/>
<dbReference type="Gene3D" id="3.40.50.1460">
    <property type="match status" value="1"/>
</dbReference>
<dbReference type="OrthoDB" id="9768004at2"/>